<dbReference type="EMBL" id="CP013387">
    <property type="protein sequence ID" value="AOJ05289.1"/>
    <property type="molecule type" value="Genomic_DNA"/>
</dbReference>
<reference evidence="1 2" key="1">
    <citation type="submission" date="2015-12" db="EMBL/GenBank/DDBJ databases">
        <title>Diversity of Burkholderia near neighbor genomes.</title>
        <authorList>
            <person name="Sahl J."/>
            <person name="Wagner D."/>
            <person name="Keim P."/>
        </authorList>
    </citation>
    <scope>NUCLEOTIDE SEQUENCE [LARGE SCALE GENOMIC DNA]</scope>
    <source>
        <strain evidence="1 2">BDU6</strain>
    </source>
</reference>
<evidence type="ECO:0008006" key="3">
    <source>
        <dbReference type="Google" id="ProtNLM"/>
    </source>
</evidence>
<evidence type="ECO:0000313" key="1">
    <source>
        <dbReference type="EMBL" id="AOJ05289.1"/>
    </source>
</evidence>
<gene>
    <name evidence="1" type="ORF">WS70_26685</name>
</gene>
<name>A0A1B4FNN5_9BURK</name>
<dbReference type="InterPro" id="IPR036259">
    <property type="entry name" value="MFS_trans_sf"/>
</dbReference>
<dbReference type="KEGG" id="buu:WS70_26685"/>
<protein>
    <recommendedName>
        <fullName evidence="3">MFS transporter</fullName>
    </recommendedName>
</protein>
<keyword evidence="2" id="KW-1185">Reference proteome</keyword>
<organism evidence="1 2">
    <name type="scientific">Burkholderia mayonis</name>
    <dbReference type="NCBI Taxonomy" id="1385591"/>
    <lineage>
        <taxon>Bacteria</taxon>
        <taxon>Pseudomonadati</taxon>
        <taxon>Pseudomonadota</taxon>
        <taxon>Betaproteobacteria</taxon>
        <taxon>Burkholderiales</taxon>
        <taxon>Burkholderiaceae</taxon>
        <taxon>Burkholderia</taxon>
        <taxon>pseudomallei group</taxon>
    </lineage>
</organism>
<dbReference type="Gene3D" id="1.20.1250.20">
    <property type="entry name" value="MFS general substrate transporter like domains"/>
    <property type="match status" value="1"/>
</dbReference>
<proteinExistence type="predicted"/>
<accession>A0A1B4FNN5</accession>
<dbReference type="SUPFAM" id="SSF103473">
    <property type="entry name" value="MFS general substrate transporter"/>
    <property type="match status" value="1"/>
</dbReference>
<dbReference type="RefSeq" id="WP_059598550.1">
    <property type="nucleotide sequence ID" value="NZ_CP013387.1"/>
</dbReference>
<sequence>MRRTAVRVFSLFGTSAHATSIDIAWRPAVCGAGFGLFQSPYITVLMAAQPQERTAAASGIITTARLIGQTTGAAFVAACFTAAGATVAIVALWVDSAFAGVACCANFVRMRHAAEAVDAA</sequence>
<dbReference type="AlphaFoldDB" id="A0A1B4FNN5"/>
<dbReference type="Proteomes" id="UP000062519">
    <property type="component" value="Chromosome 2"/>
</dbReference>
<evidence type="ECO:0000313" key="2">
    <source>
        <dbReference type="Proteomes" id="UP000062519"/>
    </source>
</evidence>